<dbReference type="EMBL" id="BMDY01000012">
    <property type="protein sequence ID" value="GGB08405.1"/>
    <property type="molecule type" value="Genomic_DNA"/>
</dbReference>
<keyword evidence="1" id="KW-0997">Cell inner membrane</keyword>
<name>A0ABQ1I1U3_9ALTE</name>
<dbReference type="InterPro" id="IPR007401">
    <property type="entry name" value="DUF454"/>
</dbReference>
<keyword evidence="1" id="KW-1003">Cell membrane</keyword>
<dbReference type="RefSeq" id="WP_083481658.1">
    <property type="nucleotide sequence ID" value="NZ_BMDY01000012.1"/>
</dbReference>
<accession>A0ABQ1I1U3</accession>
<comment type="caution">
    <text evidence="3">The sequence shown here is derived from an EMBL/GenBank/DDBJ whole genome shotgun (WGS) entry which is preliminary data.</text>
</comment>
<protein>
    <recommendedName>
        <fullName evidence="1">Inner membrane protein</fullName>
    </recommendedName>
</protein>
<gene>
    <name evidence="3" type="primary">ybaN</name>
    <name evidence="3" type="ORF">GCM10007414_22320</name>
</gene>
<evidence type="ECO:0000313" key="3">
    <source>
        <dbReference type="EMBL" id="GGB08405.1"/>
    </source>
</evidence>
<feature type="transmembrane region" description="Helical" evidence="2">
    <location>
        <begin position="12"/>
        <end position="39"/>
    </location>
</feature>
<dbReference type="Proteomes" id="UP000651977">
    <property type="component" value="Unassembled WGS sequence"/>
</dbReference>
<evidence type="ECO:0000313" key="4">
    <source>
        <dbReference type="Proteomes" id="UP000651977"/>
    </source>
</evidence>
<organism evidence="3 4">
    <name type="scientific">Agarivorans gilvus</name>
    <dbReference type="NCBI Taxonomy" id="680279"/>
    <lineage>
        <taxon>Bacteria</taxon>
        <taxon>Pseudomonadati</taxon>
        <taxon>Pseudomonadota</taxon>
        <taxon>Gammaproteobacteria</taxon>
        <taxon>Alteromonadales</taxon>
        <taxon>Alteromonadaceae</taxon>
        <taxon>Agarivorans</taxon>
    </lineage>
</organism>
<keyword evidence="4" id="KW-1185">Reference proteome</keyword>
<sequence>MLRLFTMLMAWLAVVLGTIGIFLPLLPTTPFILLAVMLFSRSSPRFEAWLNNHPRFGPLINDWRQHGVVSLKAKCSATVMVGFSLGLMLWMKLPQLAMWPAIVCLAAVMLFLWTRPSQK</sequence>
<dbReference type="PANTHER" id="PTHR35813">
    <property type="entry name" value="INNER MEMBRANE PROTEIN YBAN"/>
    <property type="match status" value="1"/>
</dbReference>
<dbReference type="PIRSF" id="PIRSF016789">
    <property type="entry name" value="DUF454"/>
    <property type="match status" value="1"/>
</dbReference>
<feature type="transmembrane region" description="Helical" evidence="2">
    <location>
        <begin position="97"/>
        <end position="114"/>
    </location>
</feature>
<reference evidence="4" key="1">
    <citation type="journal article" date="2019" name="Int. J. Syst. Evol. Microbiol.">
        <title>The Global Catalogue of Microorganisms (GCM) 10K type strain sequencing project: providing services to taxonomists for standard genome sequencing and annotation.</title>
        <authorList>
            <consortium name="The Broad Institute Genomics Platform"/>
            <consortium name="The Broad Institute Genome Sequencing Center for Infectious Disease"/>
            <person name="Wu L."/>
            <person name="Ma J."/>
        </authorList>
    </citation>
    <scope>NUCLEOTIDE SEQUENCE [LARGE SCALE GENOMIC DNA]</scope>
    <source>
        <strain evidence="4">CGMCC 1.10131</strain>
    </source>
</reference>
<keyword evidence="2" id="KW-1133">Transmembrane helix</keyword>
<keyword evidence="2" id="KW-0812">Transmembrane</keyword>
<proteinExistence type="predicted"/>
<evidence type="ECO:0000256" key="2">
    <source>
        <dbReference type="SAM" id="Phobius"/>
    </source>
</evidence>
<comment type="subcellular location">
    <subcellularLocation>
        <location evidence="1">Cell inner membrane</location>
        <topology evidence="1">Multi-pass membrane protein</topology>
    </subcellularLocation>
</comment>
<dbReference type="PANTHER" id="PTHR35813:SF1">
    <property type="entry name" value="INNER MEMBRANE PROTEIN YBAN"/>
    <property type="match status" value="1"/>
</dbReference>
<evidence type="ECO:0000256" key="1">
    <source>
        <dbReference type="PIRNR" id="PIRNR016789"/>
    </source>
</evidence>
<dbReference type="Pfam" id="PF04304">
    <property type="entry name" value="DUF454"/>
    <property type="match status" value="1"/>
</dbReference>
<keyword evidence="1 2" id="KW-0472">Membrane</keyword>